<dbReference type="EMBL" id="JBHPEI010000091">
    <property type="protein sequence ID" value="MFC1800225.1"/>
    <property type="molecule type" value="Genomic_DNA"/>
</dbReference>
<dbReference type="Pfam" id="PF08239">
    <property type="entry name" value="SH3_3"/>
    <property type="match status" value="1"/>
</dbReference>
<sequence>MRQRTIVLLLVAITVGVLVIPMCALSREYVVMISRNINIRTGPGTDRFVIGRAWKGDVFELVDQTGNWYEIVMFSGDYRYVSKSWAARLTEEQLLPGHHMVLPSDGDKLNALYRDILHTRERAGREADEIIPPLENERRNKALRNILEDKHILEIMQVHSVQPALYCEIVNEMGGGADCETYYTANR</sequence>
<proteinExistence type="predicted"/>
<protein>
    <submittedName>
        <fullName evidence="2">SH3 domain-containing protein</fullName>
    </submittedName>
</protein>
<keyword evidence="3" id="KW-1185">Reference proteome</keyword>
<evidence type="ECO:0000313" key="3">
    <source>
        <dbReference type="Proteomes" id="UP001594288"/>
    </source>
</evidence>
<dbReference type="PROSITE" id="PS51781">
    <property type="entry name" value="SH3B"/>
    <property type="match status" value="1"/>
</dbReference>
<evidence type="ECO:0000259" key="1">
    <source>
        <dbReference type="PROSITE" id="PS51781"/>
    </source>
</evidence>
<dbReference type="SMART" id="SM00287">
    <property type="entry name" value="SH3b"/>
    <property type="match status" value="1"/>
</dbReference>
<organism evidence="2 3">
    <name type="scientific">Eiseniibacteriota bacterium</name>
    <dbReference type="NCBI Taxonomy" id="2212470"/>
    <lineage>
        <taxon>Bacteria</taxon>
        <taxon>Candidatus Eiseniibacteriota</taxon>
    </lineage>
</organism>
<name>A0ABV6YQ94_UNCEI</name>
<dbReference type="Proteomes" id="UP001594288">
    <property type="component" value="Unassembled WGS sequence"/>
</dbReference>
<gene>
    <name evidence="2" type="ORF">ACFL2Z_04885</name>
</gene>
<feature type="domain" description="SH3b" evidence="1">
    <location>
        <begin position="26"/>
        <end position="90"/>
    </location>
</feature>
<reference evidence="2 3" key="1">
    <citation type="submission" date="2024-09" db="EMBL/GenBank/DDBJ databases">
        <authorList>
            <person name="D'Angelo T."/>
        </authorList>
    </citation>
    <scope>NUCLEOTIDE SEQUENCE [LARGE SCALE GENOMIC DNA]</scope>
    <source>
        <strain evidence="2">SAG AM-311-F02</strain>
    </source>
</reference>
<comment type="caution">
    <text evidence="2">The sequence shown here is derived from an EMBL/GenBank/DDBJ whole genome shotgun (WGS) entry which is preliminary data.</text>
</comment>
<evidence type="ECO:0000313" key="2">
    <source>
        <dbReference type="EMBL" id="MFC1800225.1"/>
    </source>
</evidence>
<dbReference type="InterPro" id="IPR003646">
    <property type="entry name" value="SH3-like_bac-type"/>
</dbReference>
<accession>A0ABV6YQ94</accession>
<dbReference type="Gene3D" id="2.30.30.40">
    <property type="entry name" value="SH3 Domains"/>
    <property type="match status" value="1"/>
</dbReference>